<evidence type="ECO:0000259" key="1">
    <source>
        <dbReference type="Pfam" id="PF13843"/>
    </source>
</evidence>
<dbReference type="EMBL" id="CAVLGL010000115">
    <property type="protein sequence ID" value="CAK1599313.1"/>
    <property type="molecule type" value="Genomic_DNA"/>
</dbReference>
<dbReference type="AlphaFoldDB" id="A0AAV1LW70"/>
<accession>A0AAV1LW70</accession>
<keyword evidence="3" id="KW-1185">Reference proteome</keyword>
<dbReference type="InterPro" id="IPR029526">
    <property type="entry name" value="PGBD"/>
</dbReference>
<proteinExistence type="predicted"/>
<dbReference type="PANTHER" id="PTHR47272">
    <property type="entry name" value="DDE_TNP_1_7 DOMAIN-CONTAINING PROTEIN"/>
    <property type="match status" value="1"/>
</dbReference>
<dbReference type="Pfam" id="PF13843">
    <property type="entry name" value="DDE_Tnp_1_7"/>
    <property type="match status" value="1"/>
</dbReference>
<protein>
    <recommendedName>
        <fullName evidence="1">PiggyBac transposable element-derived protein domain-containing protein</fullName>
    </recommendedName>
</protein>
<evidence type="ECO:0000313" key="2">
    <source>
        <dbReference type="EMBL" id="CAK1599313.1"/>
    </source>
</evidence>
<organism evidence="2 3">
    <name type="scientific">Parnassius mnemosyne</name>
    <name type="common">clouded apollo</name>
    <dbReference type="NCBI Taxonomy" id="213953"/>
    <lineage>
        <taxon>Eukaryota</taxon>
        <taxon>Metazoa</taxon>
        <taxon>Ecdysozoa</taxon>
        <taxon>Arthropoda</taxon>
        <taxon>Hexapoda</taxon>
        <taxon>Insecta</taxon>
        <taxon>Pterygota</taxon>
        <taxon>Neoptera</taxon>
        <taxon>Endopterygota</taxon>
        <taxon>Lepidoptera</taxon>
        <taxon>Glossata</taxon>
        <taxon>Ditrysia</taxon>
        <taxon>Papilionoidea</taxon>
        <taxon>Papilionidae</taxon>
        <taxon>Parnassiinae</taxon>
        <taxon>Parnassini</taxon>
        <taxon>Parnassius</taxon>
        <taxon>Driopa</taxon>
    </lineage>
</organism>
<name>A0AAV1LW70_9NEOP</name>
<gene>
    <name evidence="2" type="ORF">PARMNEM_LOCUS18205</name>
</gene>
<dbReference type="PANTHER" id="PTHR47272:SF1">
    <property type="entry name" value="PIGGYBAC TRANSPOSABLE ELEMENT-DERIVED PROTEIN 3-LIKE"/>
    <property type="match status" value="1"/>
</dbReference>
<comment type="caution">
    <text evidence="2">The sequence shown here is derived from an EMBL/GenBank/DDBJ whole genome shotgun (WGS) entry which is preliminary data.</text>
</comment>
<sequence length="91" mass="10623">MIPQHQNYRLYFDNYFTSLHLLEYLGKEGILGLGTIRRNSIPDCKLSSEKEIMKKVRGYSEKYVADINGIDVSTVVWKDNSLLHWLPHLLV</sequence>
<evidence type="ECO:0000313" key="3">
    <source>
        <dbReference type="Proteomes" id="UP001314205"/>
    </source>
</evidence>
<dbReference type="Proteomes" id="UP001314205">
    <property type="component" value="Unassembled WGS sequence"/>
</dbReference>
<reference evidence="2 3" key="1">
    <citation type="submission" date="2023-11" db="EMBL/GenBank/DDBJ databases">
        <authorList>
            <person name="Hedman E."/>
            <person name="Englund M."/>
            <person name="Stromberg M."/>
            <person name="Nyberg Akerstrom W."/>
            <person name="Nylinder S."/>
            <person name="Jareborg N."/>
            <person name="Kallberg Y."/>
            <person name="Kronander E."/>
        </authorList>
    </citation>
    <scope>NUCLEOTIDE SEQUENCE [LARGE SCALE GENOMIC DNA]</scope>
</reference>
<feature type="domain" description="PiggyBac transposable element-derived protein" evidence="1">
    <location>
        <begin position="4"/>
        <end position="56"/>
    </location>
</feature>